<sequence length="57" mass="6885">MKIQMMTTVAYPFLVAWLKFAWSIRIKMIKFNWIKPSFVLERIPLTAVCRMEKSDYI</sequence>
<dbReference type="Proteomes" id="UP001164250">
    <property type="component" value="Chromosome 1"/>
</dbReference>
<evidence type="ECO:0000313" key="2">
    <source>
        <dbReference type="Proteomes" id="UP001164250"/>
    </source>
</evidence>
<accession>A0ACC1C402</accession>
<comment type="caution">
    <text evidence="1">The sequence shown here is derived from an EMBL/GenBank/DDBJ whole genome shotgun (WGS) entry which is preliminary data.</text>
</comment>
<keyword evidence="2" id="KW-1185">Reference proteome</keyword>
<name>A0ACC1C402_9ROSI</name>
<evidence type="ECO:0000313" key="1">
    <source>
        <dbReference type="EMBL" id="KAJ0110438.1"/>
    </source>
</evidence>
<reference evidence="2" key="1">
    <citation type="journal article" date="2023" name="G3 (Bethesda)">
        <title>Genome assembly and association tests identify interacting loci associated with vigor, precocity, and sex in interspecific pistachio rootstocks.</title>
        <authorList>
            <person name="Palmer W."/>
            <person name="Jacygrad E."/>
            <person name="Sagayaradj S."/>
            <person name="Cavanaugh K."/>
            <person name="Han R."/>
            <person name="Bertier L."/>
            <person name="Beede B."/>
            <person name="Kafkas S."/>
            <person name="Golino D."/>
            <person name="Preece J."/>
            <person name="Michelmore R."/>
        </authorList>
    </citation>
    <scope>NUCLEOTIDE SEQUENCE [LARGE SCALE GENOMIC DNA]</scope>
</reference>
<proteinExistence type="predicted"/>
<protein>
    <submittedName>
        <fullName evidence="1">Uncharacterized protein</fullName>
    </submittedName>
</protein>
<dbReference type="EMBL" id="CM047897">
    <property type="protein sequence ID" value="KAJ0110438.1"/>
    <property type="molecule type" value="Genomic_DNA"/>
</dbReference>
<gene>
    <name evidence="1" type="ORF">Patl1_01260</name>
</gene>
<organism evidence="1 2">
    <name type="scientific">Pistacia atlantica</name>
    <dbReference type="NCBI Taxonomy" id="434234"/>
    <lineage>
        <taxon>Eukaryota</taxon>
        <taxon>Viridiplantae</taxon>
        <taxon>Streptophyta</taxon>
        <taxon>Embryophyta</taxon>
        <taxon>Tracheophyta</taxon>
        <taxon>Spermatophyta</taxon>
        <taxon>Magnoliopsida</taxon>
        <taxon>eudicotyledons</taxon>
        <taxon>Gunneridae</taxon>
        <taxon>Pentapetalae</taxon>
        <taxon>rosids</taxon>
        <taxon>malvids</taxon>
        <taxon>Sapindales</taxon>
        <taxon>Anacardiaceae</taxon>
        <taxon>Pistacia</taxon>
    </lineage>
</organism>